<reference evidence="2" key="1">
    <citation type="journal article" date="2014" name="Nat. Commun.">
        <title>Genome sequence of mungbean and insights into evolution within Vigna species.</title>
        <authorList>
            <person name="Kang Y.J."/>
            <person name="Kim S.K."/>
            <person name="Kim M.Y."/>
            <person name="Lestari P."/>
            <person name="Kim K.H."/>
            <person name="Ha B.K."/>
            <person name="Jun T.H."/>
            <person name="Hwang W.J."/>
            <person name="Lee T."/>
            <person name="Lee J."/>
            <person name="Shim S."/>
            <person name="Yoon M.Y."/>
            <person name="Jang Y.E."/>
            <person name="Han K.S."/>
            <person name="Taeprayoon P."/>
            <person name="Yoon N."/>
            <person name="Somta P."/>
            <person name="Tanya P."/>
            <person name="Kim K.S."/>
            <person name="Gwag J.G."/>
            <person name="Moon J.K."/>
            <person name="Lee Y.H."/>
            <person name="Park B.S."/>
            <person name="Bombarely A."/>
            <person name="Doyle J.J."/>
            <person name="Jackson S.A."/>
            <person name="Schafleitner R."/>
            <person name="Srinives P."/>
            <person name="Varshney R.K."/>
            <person name="Lee S.H."/>
        </authorList>
    </citation>
    <scope>NUCLEOTIDE SEQUENCE [LARGE SCALE GENOMIC DNA]</scope>
    <source>
        <strain evidence="2">cv. VC1973A</strain>
    </source>
</reference>
<evidence type="ECO:0000313" key="2">
    <source>
        <dbReference type="Proteomes" id="UP000087766"/>
    </source>
</evidence>
<name>A0A3Q0F9H5_VIGRR</name>
<feature type="region of interest" description="Disordered" evidence="1">
    <location>
        <begin position="174"/>
        <end position="203"/>
    </location>
</feature>
<organism evidence="2 3">
    <name type="scientific">Vigna radiata var. radiata</name>
    <name type="common">Mung bean</name>
    <name type="synonym">Phaseolus aureus</name>
    <dbReference type="NCBI Taxonomy" id="3916"/>
    <lineage>
        <taxon>Eukaryota</taxon>
        <taxon>Viridiplantae</taxon>
        <taxon>Streptophyta</taxon>
        <taxon>Embryophyta</taxon>
        <taxon>Tracheophyta</taxon>
        <taxon>Spermatophyta</taxon>
        <taxon>Magnoliopsida</taxon>
        <taxon>eudicotyledons</taxon>
        <taxon>Gunneridae</taxon>
        <taxon>Pentapetalae</taxon>
        <taxon>rosids</taxon>
        <taxon>fabids</taxon>
        <taxon>Fabales</taxon>
        <taxon>Fabaceae</taxon>
        <taxon>Papilionoideae</taxon>
        <taxon>50 kb inversion clade</taxon>
        <taxon>NPAAA clade</taxon>
        <taxon>indigoferoid/millettioid clade</taxon>
        <taxon>Phaseoleae</taxon>
        <taxon>Vigna</taxon>
    </lineage>
</organism>
<evidence type="ECO:0000256" key="1">
    <source>
        <dbReference type="SAM" id="MobiDB-lite"/>
    </source>
</evidence>
<dbReference type="SUPFAM" id="SSF56672">
    <property type="entry name" value="DNA/RNA polymerases"/>
    <property type="match status" value="1"/>
</dbReference>
<dbReference type="Gene3D" id="2.40.70.10">
    <property type="entry name" value="Acid Proteases"/>
    <property type="match status" value="1"/>
</dbReference>
<feature type="region of interest" description="Disordered" evidence="1">
    <location>
        <begin position="46"/>
        <end position="73"/>
    </location>
</feature>
<dbReference type="PROSITE" id="PS00141">
    <property type="entry name" value="ASP_PROTEASE"/>
    <property type="match status" value="1"/>
</dbReference>
<evidence type="ECO:0000313" key="3">
    <source>
        <dbReference type="RefSeq" id="XP_022640715.1"/>
    </source>
</evidence>
<dbReference type="KEGG" id="vra:111242322"/>
<accession>A0A3Q0F9H5</accession>
<keyword evidence="2" id="KW-1185">Reference proteome</keyword>
<dbReference type="PANTHER" id="PTHR15503:SF22">
    <property type="entry name" value="TRANSPOSON TY3-I GAG POLYPROTEIN"/>
    <property type="match status" value="1"/>
</dbReference>
<gene>
    <name evidence="3" type="primary">LOC111242322</name>
</gene>
<dbReference type="InterPro" id="IPR043502">
    <property type="entry name" value="DNA/RNA_pol_sf"/>
</dbReference>
<dbReference type="PANTHER" id="PTHR15503">
    <property type="entry name" value="LDOC1 RELATED"/>
    <property type="match status" value="1"/>
</dbReference>
<dbReference type="GO" id="GO:0006508">
    <property type="term" value="P:proteolysis"/>
    <property type="evidence" value="ECO:0007669"/>
    <property type="project" value="InterPro"/>
</dbReference>
<dbReference type="Gene3D" id="3.10.10.10">
    <property type="entry name" value="HIV Type 1 Reverse Transcriptase, subunit A, domain 1"/>
    <property type="match status" value="1"/>
</dbReference>
<dbReference type="AlphaFoldDB" id="A0A3Q0F9H5"/>
<dbReference type="InterPro" id="IPR032567">
    <property type="entry name" value="RTL1-rel"/>
</dbReference>
<feature type="compositionally biased region" description="Basic and acidic residues" evidence="1">
    <location>
        <begin position="174"/>
        <end position="197"/>
    </location>
</feature>
<dbReference type="Proteomes" id="UP000087766">
    <property type="component" value="Chromosome 1"/>
</dbReference>
<dbReference type="GO" id="GO:0004190">
    <property type="term" value="F:aspartic-type endopeptidase activity"/>
    <property type="evidence" value="ECO:0007669"/>
    <property type="project" value="InterPro"/>
</dbReference>
<proteinExistence type="predicted"/>
<dbReference type="RefSeq" id="XP_022640715.1">
    <property type="nucleotide sequence ID" value="XM_022784994.1"/>
</dbReference>
<dbReference type="InterPro" id="IPR001969">
    <property type="entry name" value="Aspartic_peptidase_AS"/>
</dbReference>
<dbReference type="CDD" id="cd00303">
    <property type="entry name" value="retropepsin_like"/>
    <property type="match status" value="1"/>
</dbReference>
<protein>
    <submittedName>
        <fullName evidence="3">Uncharacterized protein LOC111242322</fullName>
    </submittedName>
</protein>
<dbReference type="SUPFAM" id="SSF50630">
    <property type="entry name" value="Acid proteases"/>
    <property type="match status" value="1"/>
</dbReference>
<reference evidence="3" key="2">
    <citation type="submission" date="2025-08" db="UniProtKB">
        <authorList>
            <consortium name="RefSeq"/>
        </authorList>
    </citation>
    <scope>IDENTIFICATION</scope>
    <source>
        <tissue evidence="3">Leaf</tissue>
    </source>
</reference>
<dbReference type="GeneID" id="111242322"/>
<sequence>MAGKTDGNVMEGRMETVEIAVEGIKAETAAIRQELKEIAKVLAGRGRRQDEPSVNGNVKKTGENRSGEGSGRTEGAINWRKKVELPTFDGSDPLIWINRADRFFDLQGVSEDEEKVRLVEFSMEDSARYWFKAWKEKAKNRSWDSLKGALVIRFGTIVERKSYWGRTCGEVTRSETDRYDPGRSRVTERLDESEQERTTGPNGRGLTKLNVTRWFEPNGEALQAADPRGLKEQLCMALSVYSAGAITQSNTMKLSGWIQDRRVVVLVDSGASHTFISTSLAEEMGLEREETAPYRVCLGDGQRKERRGCCMGVSLTLEGAEIKEDFYLFERGEVDVVLGVEWLAKLGEIRVDWKQMTMKYGSAETEVVIRGDSKSMMKVITPEAFKKEIGIKTFAMVWGLHQSKTAAANPGAKGLTLMQEQNFEKVFEVPQGLPLARRVDHRITIEEGTEQVNVRCYKYTDLMKAKIEKQVQEMLGLGIIGPGNSPFASKAPIFSEDRVVGCGEYVTTVKKGEEVLRPGIKAVLSGSDPAVVWVSTGASTRAVTSPFSEITRL</sequence>
<dbReference type="Pfam" id="PF08284">
    <property type="entry name" value="RVP_2"/>
    <property type="match status" value="1"/>
</dbReference>
<dbReference type="InterPro" id="IPR021109">
    <property type="entry name" value="Peptidase_aspartic_dom_sf"/>
</dbReference>
<dbReference type="OrthoDB" id="1436686at2759"/>